<dbReference type="InterPro" id="IPR000719">
    <property type="entry name" value="Prot_kinase_dom"/>
</dbReference>
<evidence type="ECO:0000259" key="24">
    <source>
        <dbReference type="PROSITE" id="PS50011"/>
    </source>
</evidence>
<evidence type="ECO:0000256" key="18">
    <source>
        <dbReference type="ARBA" id="ARBA00023180"/>
    </source>
</evidence>
<dbReference type="FunFam" id="2.60.120.200:FF:000051">
    <property type="entry name" value="L-type lectin-domain containing receptor kinase V.9"/>
    <property type="match status" value="1"/>
</dbReference>
<reference evidence="25" key="2">
    <citation type="submission" date="2023-04" db="EMBL/GenBank/DDBJ databases">
        <authorList>
            <person name="Bruccoleri R.E."/>
            <person name="Oakeley E.J."/>
            <person name="Faust A.-M."/>
            <person name="Dessus-Babus S."/>
            <person name="Altorfer M."/>
            <person name="Burckhardt D."/>
            <person name="Oertli M."/>
            <person name="Naumann U."/>
            <person name="Petersen F."/>
            <person name="Wong J."/>
        </authorList>
    </citation>
    <scope>NUCLEOTIDE SEQUENCE</scope>
    <source>
        <strain evidence="25">GSM-AAB239-AS_SAM_17_03QT</strain>
        <tissue evidence="25">Leaf</tissue>
    </source>
</reference>
<evidence type="ECO:0000313" key="26">
    <source>
        <dbReference type="Proteomes" id="UP001140949"/>
    </source>
</evidence>
<dbReference type="EC" id="2.7.11.1" evidence="5"/>
<evidence type="ECO:0000256" key="4">
    <source>
        <dbReference type="ARBA" id="ARBA00010217"/>
    </source>
</evidence>
<evidence type="ECO:0000256" key="6">
    <source>
        <dbReference type="ARBA" id="ARBA00022475"/>
    </source>
</evidence>
<keyword evidence="12 21" id="KW-0547">Nucleotide-binding</keyword>
<keyword evidence="8" id="KW-0808">Transferase</keyword>
<dbReference type="InterPro" id="IPR008271">
    <property type="entry name" value="Ser/Thr_kinase_AS"/>
</dbReference>
<dbReference type="EMBL" id="JANAVB010034016">
    <property type="protein sequence ID" value="KAJ6807353.1"/>
    <property type="molecule type" value="Genomic_DNA"/>
</dbReference>
<dbReference type="GO" id="GO:0005886">
    <property type="term" value="C:plasma membrane"/>
    <property type="evidence" value="ECO:0007669"/>
    <property type="project" value="UniProtKB-SubCell"/>
</dbReference>
<comment type="subcellular location">
    <subcellularLocation>
        <location evidence="1">Cell membrane</location>
    </subcellularLocation>
    <subcellularLocation>
        <location evidence="2">Membrane</location>
        <topology evidence="2">Single-pass type I membrane protein</topology>
    </subcellularLocation>
</comment>
<keyword evidence="17 25" id="KW-0675">Receptor</keyword>
<evidence type="ECO:0000256" key="11">
    <source>
        <dbReference type="ARBA" id="ARBA00022734"/>
    </source>
</evidence>
<keyword evidence="6" id="KW-1003">Cell membrane</keyword>
<evidence type="ECO:0000256" key="19">
    <source>
        <dbReference type="ARBA" id="ARBA00048659"/>
    </source>
</evidence>
<dbReference type="Proteomes" id="UP001140949">
    <property type="component" value="Unassembled WGS sequence"/>
</dbReference>
<dbReference type="PANTHER" id="PTHR27007">
    <property type="match status" value="1"/>
</dbReference>
<keyword evidence="7" id="KW-0723">Serine/threonine-protein kinase</keyword>
<dbReference type="Pfam" id="PF00069">
    <property type="entry name" value="Pkinase"/>
    <property type="match status" value="1"/>
</dbReference>
<dbReference type="GO" id="GO:0005524">
    <property type="term" value="F:ATP binding"/>
    <property type="evidence" value="ECO:0007669"/>
    <property type="project" value="UniProtKB-UniRule"/>
</dbReference>
<comment type="catalytic activity">
    <reaction evidence="19">
        <text>L-threonyl-[protein] + ATP = O-phospho-L-threonyl-[protein] + ADP + H(+)</text>
        <dbReference type="Rhea" id="RHEA:46608"/>
        <dbReference type="Rhea" id="RHEA-COMP:11060"/>
        <dbReference type="Rhea" id="RHEA-COMP:11605"/>
        <dbReference type="ChEBI" id="CHEBI:15378"/>
        <dbReference type="ChEBI" id="CHEBI:30013"/>
        <dbReference type="ChEBI" id="CHEBI:30616"/>
        <dbReference type="ChEBI" id="CHEBI:61977"/>
        <dbReference type="ChEBI" id="CHEBI:456216"/>
        <dbReference type="EC" id="2.7.11.1"/>
    </reaction>
    <physiologicalReaction direction="left-to-right" evidence="19">
        <dbReference type="Rhea" id="RHEA:46609"/>
    </physiologicalReaction>
</comment>
<comment type="catalytic activity">
    <reaction evidence="20">
        <text>L-seryl-[protein] + ATP = O-phospho-L-seryl-[protein] + ADP + H(+)</text>
        <dbReference type="Rhea" id="RHEA:17989"/>
        <dbReference type="Rhea" id="RHEA-COMP:9863"/>
        <dbReference type="Rhea" id="RHEA-COMP:11604"/>
        <dbReference type="ChEBI" id="CHEBI:15378"/>
        <dbReference type="ChEBI" id="CHEBI:29999"/>
        <dbReference type="ChEBI" id="CHEBI:30616"/>
        <dbReference type="ChEBI" id="CHEBI:83421"/>
        <dbReference type="ChEBI" id="CHEBI:456216"/>
        <dbReference type="EC" id="2.7.11.1"/>
    </reaction>
    <physiologicalReaction direction="left-to-right" evidence="20">
        <dbReference type="Rhea" id="RHEA:17990"/>
    </physiologicalReaction>
</comment>
<dbReference type="InterPro" id="IPR013320">
    <property type="entry name" value="ConA-like_dom_sf"/>
</dbReference>
<feature type="transmembrane region" description="Helical" evidence="22">
    <location>
        <begin position="301"/>
        <end position="324"/>
    </location>
</feature>
<accession>A0AAX6ETL0</accession>
<dbReference type="PROSITE" id="PS00108">
    <property type="entry name" value="PROTEIN_KINASE_ST"/>
    <property type="match status" value="1"/>
</dbReference>
<keyword evidence="9 22" id="KW-0812">Transmembrane</keyword>
<reference evidence="25" key="1">
    <citation type="journal article" date="2023" name="GigaByte">
        <title>Genome assembly of the bearded iris, Iris pallida Lam.</title>
        <authorList>
            <person name="Bruccoleri R.E."/>
            <person name="Oakeley E.J."/>
            <person name="Faust A.M.E."/>
            <person name="Altorfer M."/>
            <person name="Dessus-Babus S."/>
            <person name="Burckhardt D."/>
            <person name="Oertli M."/>
            <person name="Naumann U."/>
            <person name="Petersen F."/>
            <person name="Wong J."/>
        </authorList>
    </citation>
    <scope>NUCLEOTIDE SEQUENCE</scope>
    <source>
        <strain evidence="25">GSM-AAB239-AS_SAM_17_03QT</strain>
    </source>
</reference>
<dbReference type="InterPro" id="IPR017441">
    <property type="entry name" value="Protein_kinase_ATP_BS"/>
</dbReference>
<evidence type="ECO:0000256" key="15">
    <source>
        <dbReference type="ARBA" id="ARBA00022989"/>
    </source>
</evidence>
<evidence type="ECO:0000256" key="8">
    <source>
        <dbReference type="ARBA" id="ARBA00022679"/>
    </source>
</evidence>
<dbReference type="Gene3D" id="1.10.510.10">
    <property type="entry name" value="Transferase(Phosphotransferase) domain 1"/>
    <property type="match status" value="1"/>
</dbReference>
<comment type="similarity">
    <text evidence="3">In the N-terminal section; belongs to the leguminous lectin family.</text>
</comment>
<sequence>MFFWPNMQKLLLPSIFLGTLLIISSFQTFATCSNDGFTFNGFAGANLSLDGLASITSDGLLQLTNTTKVMKGHAFHPAPLPFKSRAGRPRSFSTTFAFAIVSAYPDFSGHGIAFLLSPTTDFSAALAGQYLGLFNSNNNGNSSNHVFAVELDTIQSSEFQDIDDNHVGVDVNSLRSVYSHTAGYYDDGGSFRSLTLHSGQPMQVWIDFGGEDMRLNVTLSPLRTPKPSRPLLSSTVDLSAVLLDSMYVGFSSSTGSIRTSHYVLGWSFKMDGVAEPLDYSKLPPLPPRSDITKSKRKWKGLVIWSLASFCVVLMVVTAVVLLLLRRNRYAELVEEWEHEYGPHHFSYRDLYRATRGFKDEELVGLGGFGRVYRGVLPTSNMEVAVKRVSHESRQGMKEFVAEIVSIGQLRHRNVVQLFGYCRRKGELLLVYDFMPNGSLDKLLHDPTQPALDWARRFQVIKGVASGLLYLHEDWERVVVHRDIKASNVLLDGEMNGKLGDFGLARLYDHGTDPHTTHVVGTMGYLAPEAARTGKATTKTDVFAFGAFLLEVACGRRPVEPAAEGDLVLVDWVLEHWKRGSVLATRDPRLGEEYPAEEVELVLTLGLLCSHPLPEARPSMRQVMQYLDGSAALPELSPTYMSPSILPLKRTEWLDDYILSFPSSVATVSTCSVSEGR</sequence>
<evidence type="ECO:0000256" key="20">
    <source>
        <dbReference type="ARBA" id="ARBA00048977"/>
    </source>
</evidence>
<gene>
    <name evidence="25" type="ORF">M6B38_172185</name>
</gene>
<dbReference type="InterPro" id="IPR011009">
    <property type="entry name" value="Kinase-like_dom_sf"/>
</dbReference>
<evidence type="ECO:0000256" key="1">
    <source>
        <dbReference type="ARBA" id="ARBA00004236"/>
    </source>
</evidence>
<keyword evidence="10 23" id="KW-0732">Signal</keyword>
<evidence type="ECO:0000256" key="3">
    <source>
        <dbReference type="ARBA" id="ARBA00008536"/>
    </source>
</evidence>
<name>A0AAX6ETL0_IRIPA</name>
<evidence type="ECO:0000256" key="7">
    <source>
        <dbReference type="ARBA" id="ARBA00022527"/>
    </source>
</evidence>
<keyword evidence="18" id="KW-0325">Glycoprotein</keyword>
<evidence type="ECO:0000256" key="23">
    <source>
        <dbReference type="SAM" id="SignalP"/>
    </source>
</evidence>
<dbReference type="InterPro" id="IPR001220">
    <property type="entry name" value="Legume_lectin_dom"/>
</dbReference>
<dbReference type="AlphaFoldDB" id="A0AAX6ETL0"/>
<evidence type="ECO:0000313" key="25">
    <source>
        <dbReference type="EMBL" id="KAJ6807353.1"/>
    </source>
</evidence>
<feature type="chain" id="PRO_5043668558" description="non-specific serine/threonine protein kinase" evidence="23">
    <location>
        <begin position="33"/>
        <end position="676"/>
    </location>
</feature>
<proteinExistence type="inferred from homology"/>
<dbReference type="CDD" id="cd06899">
    <property type="entry name" value="lectin_legume_LecRK_Arcelin_ConA"/>
    <property type="match status" value="1"/>
</dbReference>
<evidence type="ECO:0000256" key="16">
    <source>
        <dbReference type="ARBA" id="ARBA00023136"/>
    </source>
</evidence>
<dbReference type="GO" id="GO:0004674">
    <property type="term" value="F:protein serine/threonine kinase activity"/>
    <property type="evidence" value="ECO:0007669"/>
    <property type="project" value="UniProtKB-KW"/>
</dbReference>
<evidence type="ECO:0000256" key="13">
    <source>
        <dbReference type="ARBA" id="ARBA00022777"/>
    </source>
</evidence>
<evidence type="ECO:0000256" key="10">
    <source>
        <dbReference type="ARBA" id="ARBA00022729"/>
    </source>
</evidence>
<dbReference type="FunFam" id="1.10.510.10:FF:000517">
    <property type="entry name" value="Putative receptor kinase Lecrk"/>
    <property type="match status" value="1"/>
</dbReference>
<keyword evidence="13 25" id="KW-0418">Kinase</keyword>
<dbReference type="InterPro" id="IPR050528">
    <property type="entry name" value="L-type_Lectin-RKs"/>
</dbReference>
<keyword evidence="11" id="KW-0430">Lectin</keyword>
<dbReference type="Gene3D" id="3.30.200.20">
    <property type="entry name" value="Phosphorylase Kinase, domain 1"/>
    <property type="match status" value="1"/>
</dbReference>
<evidence type="ECO:0000256" key="22">
    <source>
        <dbReference type="SAM" id="Phobius"/>
    </source>
</evidence>
<evidence type="ECO:0000256" key="5">
    <source>
        <dbReference type="ARBA" id="ARBA00012513"/>
    </source>
</evidence>
<feature type="binding site" evidence="21">
    <location>
        <position position="386"/>
    </location>
    <ligand>
        <name>ATP</name>
        <dbReference type="ChEBI" id="CHEBI:30616"/>
    </ligand>
</feature>
<evidence type="ECO:0000256" key="12">
    <source>
        <dbReference type="ARBA" id="ARBA00022741"/>
    </source>
</evidence>
<dbReference type="PROSITE" id="PS50011">
    <property type="entry name" value="PROTEIN_KINASE_DOM"/>
    <property type="match status" value="1"/>
</dbReference>
<evidence type="ECO:0000256" key="2">
    <source>
        <dbReference type="ARBA" id="ARBA00004479"/>
    </source>
</evidence>
<keyword evidence="15 22" id="KW-1133">Transmembrane helix</keyword>
<dbReference type="GO" id="GO:1901001">
    <property type="term" value="P:negative regulation of response to salt stress"/>
    <property type="evidence" value="ECO:0007669"/>
    <property type="project" value="UniProtKB-ARBA"/>
</dbReference>
<dbReference type="GO" id="GO:0030246">
    <property type="term" value="F:carbohydrate binding"/>
    <property type="evidence" value="ECO:0007669"/>
    <property type="project" value="UniProtKB-KW"/>
</dbReference>
<comment type="caution">
    <text evidence="25">The sequence shown here is derived from an EMBL/GenBank/DDBJ whole genome shotgun (WGS) entry which is preliminary data.</text>
</comment>
<dbReference type="Pfam" id="PF00139">
    <property type="entry name" value="Lectin_legB"/>
    <property type="match status" value="1"/>
</dbReference>
<feature type="signal peptide" evidence="23">
    <location>
        <begin position="1"/>
        <end position="32"/>
    </location>
</feature>
<dbReference type="SUPFAM" id="SSF56112">
    <property type="entry name" value="Protein kinase-like (PK-like)"/>
    <property type="match status" value="1"/>
</dbReference>
<keyword evidence="16 22" id="KW-0472">Membrane</keyword>
<dbReference type="PROSITE" id="PS00107">
    <property type="entry name" value="PROTEIN_KINASE_ATP"/>
    <property type="match status" value="1"/>
</dbReference>
<comment type="similarity">
    <text evidence="4">In the C-terminal section; belongs to the protein kinase superfamily. Ser/Thr protein kinase family.</text>
</comment>
<evidence type="ECO:0000256" key="14">
    <source>
        <dbReference type="ARBA" id="ARBA00022840"/>
    </source>
</evidence>
<protein>
    <recommendedName>
        <fullName evidence="5">non-specific serine/threonine protein kinase</fullName>
        <ecNumber evidence="5">2.7.11.1</ecNumber>
    </recommendedName>
</protein>
<feature type="domain" description="Protein kinase" evidence="24">
    <location>
        <begin position="357"/>
        <end position="632"/>
    </location>
</feature>
<dbReference type="Gene3D" id="2.60.120.200">
    <property type="match status" value="1"/>
</dbReference>
<dbReference type="SUPFAM" id="SSF49899">
    <property type="entry name" value="Concanavalin A-like lectins/glucanases"/>
    <property type="match status" value="1"/>
</dbReference>
<dbReference type="CDD" id="cd14066">
    <property type="entry name" value="STKc_IRAK"/>
    <property type="match status" value="1"/>
</dbReference>
<evidence type="ECO:0000256" key="17">
    <source>
        <dbReference type="ARBA" id="ARBA00023170"/>
    </source>
</evidence>
<evidence type="ECO:0000256" key="21">
    <source>
        <dbReference type="PROSITE-ProRule" id="PRU10141"/>
    </source>
</evidence>
<evidence type="ECO:0000256" key="9">
    <source>
        <dbReference type="ARBA" id="ARBA00022692"/>
    </source>
</evidence>
<dbReference type="FunFam" id="3.30.200.20:FF:000112">
    <property type="entry name" value="Lectin-domain containing receptor kinase A4.3"/>
    <property type="match status" value="1"/>
</dbReference>
<dbReference type="SMART" id="SM00220">
    <property type="entry name" value="S_TKc"/>
    <property type="match status" value="1"/>
</dbReference>
<keyword evidence="26" id="KW-1185">Reference proteome</keyword>
<keyword evidence="14 21" id="KW-0067">ATP-binding</keyword>
<organism evidence="25 26">
    <name type="scientific">Iris pallida</name>
    <name type="common">Sweet iris</name>
    <dbReference type="NCBI Taxonomy" id="29817"/>
    <lineage>
        <taxon>Eukaryota</taxon>
        <taxon>Viridiplantae</taxon>
        <taxon>Streptophyta</taxon>
        <taxon>Embryophyta</taxon>
        <taxon>Tracheophyta</taxon>
        <taxon>Spermatophyta</taxon>
        <taxon>Magnoliopsida</taxon>
        <taxon>Liliopsida</taxon>
        <taxon>Asparagales</taxon>
        <taxon>Iridaceae</taxon>
        <taxon>Iridoideae</taxon>
        <taxon>Irideae</taxon>
        <taxon>Iris</taxon>
    </lineage>
</organism>